<evidence type="ECO:0000313" key="3">
    <source>
        <dbReference type="Proteomes" id="UP000037035"/>
    </source>
</evidence>
<evidence type="ECO:0000313" key="2">
    <source>
        <dbReference type="EMBL" id="KNZ54579.1"/>
    </source>
</evidence>
<accession>A0A0L6V1F9</accession>
<feature type="compositionally biased region" description="Pro residues" evidence="1">
    <location>
        <begin position="272"/>
        <end position="289"/>
    </location>
</feature>
<proteinExistence type="predicted"/>
<dbReference type="VEuPathDB" id="FungiDB:VP01_290g5"/>
<feature type="region of interest" description="Disordered" evidence="1">
    <location>
        <begin position="272"/>
        <end position="326"/>
    </location>
</feature>
<reference evidence="2 3" key="1">
    <citation type="submission" date="2015-08" db="EMBL/GenBank/DDBJ databases">
        <title>Next Generation Sequencing and Analysis of the Genome of Puccinia sorghi L Schw, the Causal Agent of Maize Common Rust.</title>
        <authorList>
            <person name="Rochi L."/>
            <person name="Burguener G."/>
            <person name="Darino M."/>
            <person name="Turjanski A."/>
            <person name="Kreff E."/>
            <person name="Dieguez M.J."/>
            <person name="Sacco F."/>
        </authorList>
    </citation>
    <scope>NUCLEOTIDE SEQUENCE [LARGE SCALE GENOMIC DNA]</scope>
    <source>
        <strain evidence="2 3">RO10H11247</strain>
    </source>
</reference>
<evidence type="ECO:0000256" key="1">
    <source>
        <dbReference type="SAM" id="MobiDB-lite"/>
    </source>
</evidence>
<organism evidence="2 3">
    <name type="scientific">Puccinia sorghi</name>
    <dbReference type="NCBI Taxonomy" id="27349"/>
    <lineage>
        <taxon>Eukaryota</taxon>
        <taxon>Fungi</taxon>
        <taxon>Dikarya</taxon>
        <taxon>Basidiomycota</taxon>
        <taxon>Pucciniomycotina</taxon>
        <taxon>Pucciniomycetes</taxon>
        <taxon>Pucciniales</taxon>
        <taxon>Pucciniaceae</taxon>
        <taxon>Puccinia</taxon>
    </lineage>
</organism>
<gene>
    <name evidence="2" type="ORF">VP01_290g5</name>
</gene>
<dbReference type="EMBL" id="LAVV01007846">
    <property type="protein sequence ID" value="KNZ54579.1"/>
    <property type="molecule type" value="Genomic_DNA"/>
</dbReference>
<dbReference type="AlphaFoldDB" id="A0A0L6V1F9"/>
<sequence>MVDSVSKGLKQKSYCILNVKSHFRFPWRGIKIKENGEDLAVIWNQVHGCMYKQVKQGMELKTWNSDKCVGSKRNCRTWTWIIQQLCVRENMNKKINDNLCTKRKDCIEKAMKHFSTSTVEKSWKLSFGHSKGTRAQTMNDLKKHMNQWTTFDLRKLEFIFLLSSNWLKTLMKKIKHNNSSTSYINDHIFSCLFPPINLQPIPHLEAASAPLYISQLAIYTLNLDHNILLTLFSHHFIDTPQLIRNRLVQNPPRHCPLDTAATCPGSLLPSLPRPSFPPLHNPPPAPAPEPHQGSIRLPRTPTTPSLPPTTPSARHCSQPLRAARGP</sequence>
<name>A0A0L6V1F9_9BASI</name>
<comment type="caution">
    <text evidence="2">The sequence shown here is derived from an EMBL/GenBank/DDBJ whole genome shotgun (WGS) entry which is preliminary data.</text>
</comment>
<dbReference type="Proteomes" id="UP000037035">
    <property type="component" value="Unassembled WGS sequence"/>
</dbReference>
<keyword evidence="3" id="KW-1185">Reference proteome</keyword>
<protein>
    <submittedName>
        <fullName evidence="2">Uncharacterized protein</fullName>
    </submittedName>
</protein>